<name>A0ABN7V2F6_GIGMA</name>
<protein>
    <submittedName>
        <fullName evidence="2">15149_t:CDS:1</fullName>
    </submittedName>
</protein>
<reference evidence="2 3" key="1">
    <citation type="submission" date="2021-06" db="EMBL/GenBank/DDBJ databases">
        <authorList>
            <person name="Kallberg Y."/>
            <person name="Tangrot J."/>
            <person name="Rosling A."/>
        </authorList>
    </citation>
    <scope>NUCLEOTIDE SEQUENCE [LARGE SCALE GENOMIC DNA]</scope>
    <source>
        <strain evidence="2 3">120-4 pot B 10/14</strain>
    </source>
</reference>
<dbReference type="EMBL" id="CAJVQB010008666">
    <property type="protein sequence ID" value="CAG8721752.1"/>
    <property type="molecule type" value="Genomic_DNA"/>
</dbReference>
<evidence type="ECO:0000313" key="3">
    <source>
        <dbReference type="Proteomes" id="UP000789901"/>
    </source>
</evidence>
<sequence>MSCTCDPCLSSCPIATPPGGCDFRTTSTIYYTFTSTSTTYTTRYTTYTTYTKATQSYDMSSPLSDHSAIIGTSITLGVVSGIILPICIALIFYYRRYAKLAFQYQNPAAMTTQSEQISMQNFANGANRNTLNNQRNPNSGTSAVYYHYQM</sequence>
<keyword evidence="1" id="KW-1133">Transmembrane helix</keyword>
<evidence type="ECO:0000256" key="1">
    <source>
        <dbReference type="SAM" id="Phobius"/>
    </source>
</evidence>
<accession>A0ABN7V2F6</accession>
<comment type="caution">
    <text evidence="2">The sequence shown here is derived from an EMBL/GenBank/DDBJ whole genome shotgun (WGS) entry which is preliminary data.</text>
</comment>
<dbReference type="Proteomes" id="UP000789901">
    <property type="component" value="Unassembled WGS sequence"/>
</dbReference>
<gene>
    <name evidence="2" type="ORF">GMARGA_LOCUS13583</name>
</gene>
<keyword evidence="1" id="KW-0812">Transmembrane</keyword>
<feature type="transmembrane region" description="Helical" evidence="1">
    <location>
        <begin position="68"/>
        <end position="94"/>
    </location>
</feature>
<proteinExistence type="predicted"/>
<keyword evidence="1" id="KW-0472">Membrane</keyword>
<evidence type="ECO:0000313" key="2">
    <source>
        <dbReference type="EMBL" id="CAG8721752.1"/>
    </source>
</evidence>
<organism evidence="2 3">
    <name type="scientific">Gigaspora margarita</name>
    <dbReference type="NCBI Taxonomy" id="4874"/>
    <lineage>
        <taxon>Eukaryota</taxon>
        <taxon>Fungi</taxon>
        <taxon>Fungi incertae sedis</taxon>
        <taxon>Mucoromycota</taxon>
        <taxon>Glomeromycotina</taxon>
        <taxon>Glomeromycetes</taxon>
        <taxon>Diversisporales</taxon>
        <taxon>Gigasporaceae</taxon>
        <taxon>Gigaspora</taxon>
    </lineage>
</organism>
<keyword evidence="3" id="KW-1185">Reference proteome</keyword>